<evidence type="ECO:0000313" key="2">
    <source>
        <dbReference type="EMBL" id="KAJ6957162.1"/>
    </source>
</evidence>
<gene>
    <name evidence="2" type="ORF">NC653_039171</name>
</gene>
<keyword evidence="3" id="KW-1185">Reference proteome</keyword>
<proteinExistence type="predicted"/>
<evidence type="ECO:0000313" key="3">
    <source>
        <dbReference type="Proteomes" id="UP001164929"/>
    </source>
</evidence>
<comment type="caution">
    <text evidence="2">The sequence shown here is derived from an EMBL/GenBank/DDBJ whole genome shotgun (WGS) entry which is preliminary data.</text>
</comment>
<name>A0AAD6PRT6_9ROSI</name>
<dbReference type="Proteomes" id="UP001164929">
    <property type="component" value="Chromosome 18"/>
</dbReference>
<protein>
    <submittedName>
        <fullName evidence="2">Uncharacterized protein</fullName>
    </submittedName>
</protein>
<sequence length="122" mass="14434">MEGIANTLLSISYHNIKTHLDILRSRLKRLKERFRLINEHLALNQFQQSCGYPFYQHVTLVLHSESWTYQSPFLVTIPRPFLIKTPDKIRARLRRTWVTPALKLQSMLVRVAETDHHGSRNE</sequence>
<reference evidence="2 3" key="1">
    <citation type="journal article" date="2023" name="Mol. Ecol. Resour.">
        <title>Chromosome-level genome assembly of a triploid poplar Populus alba 'Berolinensis'.</title>
        <authorList>
            <person name="Chen S."/>
            <person name="Yu Y."/>
            <person name="Wang X."/>
            <person name="Wang S."/>
            <person name="Zhang T."/>
            <person name="Zhou Y."/>
            <person name="He R."/>
            <person name="Meng N."/>
            <person name="Wang Y."/>
            <person name="Liu W."/>
            <person name="Liu Z."/>
            <person name="Liu J."/>
            <person name="Guo Q."/>
            <person name="Huang H."/>
            <person name="Sederoff R.R."/>
            <person name="Wang G."/>
            <person name="Qu G."/>
            <person name="Chen S."/>
        </authorList>
    </citation>
    <scope>NUCLEOTIDE SEQUENCE [LARGE SCALE GENOMIC DNA]</scope>
    <source>
        <strain evidence="2">SC-2020</strain>
    </source>
</reference>
<dbReference type="AlphaFoldDB" id="A0AAD6PRT6"/>
<accession>A0AAD6PRT6</accession>
<keyword evidence="1" id="KW-0175">Coiled coil</keyword>
<feature type="coiled-coil region" evidence="1">
    <location>
        <begin position="13"/>
        <end position="40"/>
    </location>
</feature>
<organism evidence="2 3">
    <name type="scientific">Populus alba x Populus x berolinensis</name>
    <dbReference type="NCBI Taxonomy" id="444605"/>
    <lineage>
        <taxon>Eukaryota</taxon>
        <taxon>Viridiplantae</taxon>
        <taxon>Streptophyta</taxon>
        <taxon>Embryophyta</taxon>
        <taxon>Tracheophyta</taxon>
        <taxon>Spermatophyta</taxon>
        <taxon>Magnoliopsida</taxon>
        <taxon>eudicotyledons</taxon>
        <taxon>Gunneridae</taxon>
        <taxon>Pentapetalae</taxon>
        <taxon>rosids</taxon>
        <taxon>fabids</taxon>
        <taxon>Malpighiales</taxon>
        <taxon>Salicaceae</taxon>
        <taxon>Saliceae</taxon>
        <taxon>Populus</taxon>
    </lineage>
</organism>
<dbReference type="EMBL" id="JAQIZT010000018">
    <property type="protein sequence ID" value="KAJ6957162.1"/>
    <property type="molecule type" value="Genomic_DNA"/>
</dbReference>
<evidence type="ECO:0000256" key="1">
    <source>
        <dbReference type="SAM" id="Coils"/>
    </source>
</evidence>